<proteinExistence type="predicted"/>
<dbReference type="PANTHER" id="PTHR38457">
    <property type="entry name" value="REGULATOR ABRB-RELATED"/>
    <property type="match status" value="1"/>
</dbReference>
<evidence type="ECO:0000256" key="1">
    <source>
        <dbReference type="SAM" id="Phobius"/>
    </source>
</evidence>
<dbReference type="EMBL" id="VSSQ01000038">
    <property type="protein sequence ID" value="MPL67697.1"/>
    <property type="molecule type" value="Genomic_DNA"/>
</dbReference>
<comment type="caution">
    <text evidence="2">The sequence shown here is derived from an EMBL/GenBank/DDBJ whole genome shotgun (WGS) entry which is preliminary data.</text>
</comment>
<evidence type="ECO:0000313" key="2">
    <source>
        <dbReference type="EMBL" id="MPL67697.1"/>
    </source>
</evidence>
<keyword evidence="1" id="KW-1133">Transmembrane helix</keyword>
<dbReference type="GO" id="GO:0016020">
    <property type="term" value="C:membrane"/>
    <property type="evidence" value="ECO:0007669"/>
    <property type="project" value="InterPro"/>
</dbReference>
<protein>
    <recommendedName>
        <fullName evidence="3">Ammonia monooxygenase</fullName>
    </recommendedName>
</protein>
<dbReference type="AlphaFoldDB" id="A0A644TMS9"/>
<organism evidence="2">
    <name type="scientific">bioreactor metagenome</name>
    <dbReference type="NCBI Taxonomy" id="1076179"/>
    <lineage>
        <taxon>unclassified sequences</taxon>
        <taxon>metagenomes</taxon>
        <taxon>ecological metagenomes</taxon>
    </lineage>
</organism>
<accession>A0A644TMS9</accession>
<feature type="transmembrane region" description="Helical" evidence="1">
    <location>
        <begin position="80"/>
        <end position="101"/>
    </location>
</feature>
<name>A0A644TMS9_9ZZZZ</name>
<feature type="transmembrane region" description="Helical" evidence="1">
    <location>
        <begin position="113"/>
        <end position="130"/>
    </location>
</feature>
<dbReference type="InterPro" id="IPR007820">
    <property type="entry name" value="AbrB_fam"/>
</dbReference>
<dbReference type="PANTHER" id="PTHR38457:SF1">
    <property type="entry name" value="REGULATOR ABRB-RELATED"/>
    <property type="match status" value="1"/>
</dbReference>
<keyword evidence="1" id="KW-0812">Transmembrane</keyword>
<dbReference type="Pfam" id="PF05145">
    <property type="entry name" value="AbrB"/>
    <property type="match status" value="1"/>
</dbReference>
<evidence type="ECO:0008006" key="3">
    <source>
        <dbReference type="Google" id="ProtNLM"/>
    </source>
</evidence>
<feature type="transmembrane region" description="Helical" evidence="1">
    <location>
        <begin position="50"/>
        <end position="68"/>
    </location>
</feature>
<sequence>MKEKGIIIIAAILAGAWLGGRLKLPSGYLIGGMIAGLIVKGIVSSNVPSGSALSIISQILVAYIIVSNSNVEVIKQHPEVVPVALAYIFVLSAFCLGLALILNKVFHFDIRTAIFATAPGGLSGMALSMSDSGAETPISMMFHLFRMILVMVTTPLLASIFYK</sequence>
<reference evidence="2" key="1">
    <citation type="submission" date="2019-08" db="EMBL/GenBank/DDBJ databases">
        <authorList>
            <person name="Kucharzyk K."/>
            <person name="Murdoch R.W."/>
            <person name="Higgins S."/>
            <person name="Loffler F."/>
        </authorList>
    </citation>
    <scope>NUCLEOTIDE SEQUENCE</scope>
</reference>
<dbReference type="GO" id="GO:0010468">
    <property type="term" value="P:regulation of gene expression"/>
    <property type="evidence" value="ECO:0007669"/>
    <property type="project" value="InterPro"/>
</dbReference>
<feature type="transmembrane region" description="Helical" evidence="1">
    <location>
        <begin position="142"/>
        <end position="162"/>
    </location>
</feature>
<keyword evidence="1" id="KW-0472">Membrane</keyword>
<gene>
    <name evidence="2" type="ORF">SDC9_13395</name>
</gene>